<dbReference type="GO" id="GO:0005758">
    <property type="term" value="C:mitochondrial intermembrane space"/>
    <property type="evidence" value="ECO:0007669"/>
    <property type="project" value="TreeGrafter"/>
</dbReference>
<sequence>MGSGEKESDDSTSKSGENCKHLKDLYDQCFNNWFKHDFLKGNFNDKCKLKLKDYRACLVEFFEKKGNQKLNMSNIDIQGLASKYNNHFEEWKRVQIAVQINLKGLAIILQKFLLFNVKDSSDEGVETVDRIIRSYQNKEDESDSNLAESYSEVFEDDIESKLDSLPSDSVLVCSLIVNHPGTISLFLQQQSNKLLQMISEISCVYEDFRSKHLEKMAQIREECEVIINRNININTHNLQDGKERNSQQINFIVETFHGISGEMNEIKNFCKNMDTYPNQEDKIKKYLDFLENFKFFKK</sequence>
<proteinExistence type="inferred from homology"/>
<accession>A0A976SLD5</accession>
<dbReference type="GO" id="GO:0005829">
    <property type="term" value="C:cytosol"/>
    <property type="evidence" value="ECO:0007669"/>
    <property type="project" value="TreeGrafter"/>
</dbReference>
<evidence type="ECO:0000256" key="1">
    <source>
        <dbReference type="ARBA" id="ARBA00006196"/>
    </source>
</evidence>
<dbReference type="GO" id="GO:0045332">
    <property type="term" value="P:phospholipid translocation"/>
    <property type="evidence" value="ECO:0007669"/>
    <property type="project" value="TreeGrafter"/>
</dbReference>
<name>A0A976SLD5_THEOR</name>
<dbReference type="PANTHER" id="PTHR46403">
    <property type="entry name" value="TP53-REGULATED INHIBITOR OF APOPTOSIS 1"/>
    <property type="match status" value="1"/>
</dbReference>
<dbReference type="Pfam" id="PF05254">
    <property type="entry name" value="UPF0203"/>
    <property type="match status" value="1"/>
</dbReference>
<dbReference type="AlphaFoldDB" id="A0A976SLD5"/>
<comment type="similarity">
    <text evidence="1">Belongs to the TRIAP1/MDM35 family.</text>
</comment>
<dbReference type="InterPro" id="IPR007918">
    <property type="entry name" value="MDM35_apoptosis"/>
</dbReference>
<reference evidence="3" key="1">
    <citation type="submission" date="2022-07" db="EMBL/GenBank/DDBJ databases">
        <title>Evaluation of T. orientalis genome assembly methods using nanopore sequencing and analysis of variation between genomes.</title>
        <authorList>
            <person name="Yam J."/>
            <person name="Micallef M.L."/>
            <person name="Liu M."/>
            <person name="Djordjevic S.P."/>
            <person name="Bogema D.R."/>
            <person name="Jenkins C."/>
        </authorList>
    </citation>
    <scope>NUCLEOTIDE SEQUENCE</scope>
    <source>
        <strain evidence="3">Fish Creek</strain>
    </source>
</reference>
<evidence type="ECO:0000256" key="2">
    <source>
        <dbReference type="ARBA" id="ARBA00023157"/>
    </source>
</evidence>
<dbReference type="PANTHER" id="PTHR46403:SF1">
    <property type="entry name" value="TP53-REGULATED INHIBITOR OF APOPTOSIS 1"/>
    <property type="match status" value="1"/>
</dbReference>
<dbReference type="EMBL" id="CP056068">
    <property type="protein sequence ID" value="UVC54706.1"/>
    <property type="molecule type" value="Genomic_DNA"/>
</dbReference>
<evidence type="ECO:0000313" key="3">
    <source>
        <dbReference type="EMBL" id="UVC54706.1"/>
    </source>
</evidence>
<protein>
    <submittedName>
        <fullName evidence="3">Uncharacterized protein</fullName>
    </submittedName>
</protein>
<gene>
    <name evidence="3" type="ORF">MACJ_003676</name>
</gene>
<evidence type="ECO:0000313" key="4">
    <source>
        <dbReference type="Proteomes" id="UP000244803"/>
    </source>
</evidence>
<dbReference type="GO" id="GO:0005634">
    <property type="term" value="C:nucleus"/>
    <property type="evidence" value="ECO:0007669"/>
    <property type="project" value="TreeGrafter"/>
</dbReference>
<dbReference type="GO" id="GO:1990050">
    <property type="term" value="F:phosphatidic acid transfer activity"/>
    <property type="evidence" value="ECO:0007669"/>
    <property type="project" value="TreeGrafter"/>
</dbReference>
<organism evidence="3 4">
    <name type="scientific">Theileria orientalis</name>
    <dbReference type="NCBI Taxonomy" id="68886"/>
    <lineage>
        <taxon>Eukaryota</taxon>
        <taxon>Sar</taxon>
        <taxon>Alveolata</taxon>
        <taxon>Apicomplexa</taxon>
        <taxon>Aconoidasida</taxon>
        <taxon>Piroplasmida</taxon>
        <taxon>Theileriidae</taxon>
        <taxon>Theileria</taxon>
    </lineage>
</organism>
<dbReference type="Proteomes" id="UP000244803">
    <property type="component" value="Chromosome 2"/>
</dbReference>
<keyword evidence="2" id="KW-1015">Disulfide bond</keyword>